<reference evidence="1 2" key="1">
    <citation type="submission" date="2016-04" db="EMBL/GenBank/DDBJ databases">
        <authorList>
            <person name="Evans L.H."/>
            <person name="Alamgir A."/>
            <person name="Owens N."/>
            <person name="Weber N.D."/>
            <person name="Virtaneva K."/>
            <person name="Barbian K."/>
            <person name="Babar A."/>
            <person name="Rosenke K."/>
        </authorList>
    </citation>
    <scope>NUCLEOTIDE SEQUENCE [LARGE SCALE GENOMIC DNA]</scope>
    <source>
        <strain evidence="1 2">PMB02</strain>
    </source>
</reference>
<dbReference type="Proteomes" id="UP000078316">
    <property type="component" value="Unassembled WGS sequence"/>
</dbReference>
<organism evidence="1 2">
    <name type="scientific">Methylobacterium platani</name>
    <dbReference type="NCBI Taxonomy" id="427683"/>
    <lineage>
        <taxon>Bacteria</taxon>
        <taxon>Pseudomonadati</taxon>
        <taxon>Pseudomonadota</taxon>
        <taxon>Alphaproteobacteria</taxon>
        <taxon>Hyphomicrobiales</taxon>
        <taxon>Methylobacteriaceae</taxon>
        <taxon>Methylobacterium</taxon>
    </lineage>
</organism>
<protein>
    <submittedName>
        <fullName evidence="1">Uncharacterized protein</fullName>
    </submittedName>
</protein>
<dbReference type="AlphaFoldDB" id="A0A179SFV5"/>
<evidence type="ECO:0000313" key="1">
    <source>
        <dbReference type="EMBL" id="OAS26339.1"/>
    </source>
</evidence>
<gene>
    <name evidence="1" type="ORF">A5481_06385</name>
</gene>
<evidence type="ECO:0000313" key="2">
    <source>
        <dbReference type="Proteomes" id="UP000078316"/>
    </source>
</evidence>
<comment type="caution">
    <text evidence="1">The sequence shown here is derived from an EMBL/GenBank/DDBJ whole genome shotgun (WGS) entry which is preliminary data.</text>
</comment>
<accession>A0A179SFV5</accession>
<dbReference type="EMBL" id="LWHQ01000011">
    <property type="protein sequence ID" value="OAS26339.1"/>
    <property type="molecule type" value="Genomic_DNA"/>
</dbReference>
<proteinExistence type="predicted"/>
<sequence>MVDEKPRTPDATALTEDQTNRAYRLFYGEGMNLGQVAETLGCGLYALTPWLTAPSLRIAEQAITDSKTEKADAYANLDDDSLDAIMEVIGSPKLYNSGKSVMREWFLRRLRVLWQLPEPPAEEAPTSIST</sequence>
<name>A0A179SFV5_9HYPH</name>